<keyword evidence="4 10" id="KW-0699">rRNA-binding</keyword>
<keyword evidence="9 10" id="KW-0342">GTP-binding</keyword>
<comment type="subunit">
    <text evidence="10">Monomer. Associates with 30S ribosomal subunit, binds 16S rRNA.</text>
</comment>
<dbReference type="GO" id="GO:0046872">
    <property type="term" value="F:metal ion binding"/>
    <property type="evidence" value="ECO:0007669"/>
    <property type="project" value="UniProtKB-KW"/>
</dbReference>
<dbReference type="InterPro" id="IPR027417">
    <property type="entry name" value="P-loop_NTPase"/>
</dbReference>
<comment type="similarity">
    <text evidence="10">Belongs to the TRAFAC class YlqF/YawG GTPase family. RsgA subfamily.</text>
</comment>
<dbReference type="GO" id="GO:0019843">
    <property type="term" value="F:rRNA binding"/>
    <property type="evidence" value="ECO:0007669"/>
    <property type="project" value="UniProtKB-KW"/>
</dbReference>
<dbReference type="Proteomes" id="UP000555411">
    <property type="component" value="Unassembled WGS sequence"/>
</dbReference>
<sequence length="448" mass="48444">MLAQRGVSASRTSSGRVSHHRQASGLRTQGKSCRSRRRTATGTPTRTACRAPWGCPAPRIGSPRPARQRPRFDRPAGARRSAPPHPRRLPCGHIILASVPPARHADSVTHTDDTTLETLGWSAFFADQIGTDDAGLIPLRIATVHRARMGAVGLNGPLRLSLPIKLNTADYAVGDWVLAAPETHLVARRLDRRTLLQRRTEGAKFQQLIAANVDTLFIVTSCNDDFNPARLERYLALCNEAGTTPVIVLTKADQTEDPARFQREAASLQRDLPVVFLNGKSPEAATILAPWCGTGQTVALVGSSGVGKSTLLNTLAAHDEDTAQATGDIRSSDEKGRHTTTSRSLHRIAGGGWVIDTPGMRTLHVSDVAAGLDVLFAEITELAPQCRFRDCTHQHEPGCAVLAAVKDGTLDAARVDRWRKLVDENAQKTPVLTGPRGNKIDPARKGRR</sequence>
<evidence type="ECO:0000313" key="14">
    <source>
        <dbReference type="EMBL" id="MBC2834736.1"/>
    </source>
</evidence>
<dbReference type="GO" id="GO:0005737">
    <property type="term" value="C:cytoplasm"/>
    <property type="evidence" value="ECO:0007669"/>
    <property type="project" value="UniProtKB-SubCell"/>
</dbReference>
<protein>
    <recommendedName>
        <fullName evidence="10">Small ribosomal subunit biogenesis GTPase RsgA</fullName>
        <ecNumber evidence="10">3.6.1.-</ecNumber>
    </recommendedName>
</protein>
<dbReference type="InterPro" id="IPR030378">
    <property type="entry name" value="G_CP_dom"/>
</dbReference>
<feature type="binding site" evidence="10">
    <location>
        <begin position="302"/>
        <end position="310"/>
    </location>
    <ligand>
        <name>GTP</name>
        <dbReference type="ChEBI" id="CHEBI:37565"/>
    </ligand>
</feature>
<feature type="binding site" evidence="10">
    <location>
        <position position="391"/>
    </location>
    <ligand>
        <name>Zn(2+)</name>
        <dbReference type="ChEBI" id="CHEBI:29105"/>
    </ligand>
</feature>
<comment type="function">
    <text evidence="10">One of several proteins that assist in the late maturation steps of the functional core of the 30S ribosomal subunit. Helps release RbfA from mature subunits. May play a role in the assembly of ribosomal proteins into the subunit. Circularly permuted GTPase that catalyzes slow GTP hydrolysis, GTPase activity is stimulated by the 30S ribosomal subunit.</text>
</comment>
<keyword evidence="3 10" id="KW-0479">Metal-binding</keyword>
<dbReference type="PANTHER" id="PTHR32120:SF10">
    <property type="entry name" value="SMALL RIBOSOMAL SUBUNIT BIOGENESIS GTPASE RSGA"/>
    <property type="match status" value="1"/>
</dbReference>
<dbReference type="NCBIfam" id="TIGR00157">
    <property type="entry name" value="ribosome small subunit-dependent GTPase A"/>
    <property type="match status" value="1"/>
</dbReference>
<evidence type="ECO:0000259" key="12">
    <source>
        <dbReference type="PROSITE" id="PS50936"/>
    </source>
</evidence>
<dbReference type="InterPro" id="IPR010914">
    <property type="entry name" value="RsgA_GTPase_dom"/>
</dbReference>
<dbReference type="GO" id="GO:0005525">
    <property type="term" value="F:GTP binding"/>
    <property type="evidence" value="ECO:0007669"/>
    <property type="project" value="UniProtKB-UniRule"/>
</dbReference>
<dbReference type="Pfam" id="PF03193">
    <property type="entry name" value="RsgA_GTPase"/>
    <property type="match status" value="1"/>
</dbReference>
<comment type="subcellular location">
    <subcellularLocation>
        <location evidence="10">Cytoplasm</location>
    </subcellularLocation>
</comment>
<evidence type="ECO:0000256" key="1">
    <source>
        <dbReference type="ARBA" id="ARBA00022490"/>
    </source>
</evidence>
<dbReference type="EMBL" id="JACLQD010000001">
    <property type="protein sequence ID" value="MBC2834736.1"/>
    <property type="molecule type" value="Genomic_DNA"/>
</dbReference>
<evidence type="ECO:0000256" key="10">
    <source>
        <dbReference type="HAMAP-Rule" id="MF_01820"/>
    </source>
</evidence>
<keyword evidence="5 10" id="KW-0547">Nucleotide-binding</keyword>
<keyword evidence="6 10" id="KW-0378">Hydrolase</keyword>
<dbReference type="PROSITE" id="PS51721">
    <property type="entry name" value="G_CP"/>
    <property type="match status" value="1"/>
</dbReference>
<feature type="region of interest" description="Disordered" evidence="11">
    <location>
        <begin position="426"/>
        <end position="448"/>
    </location>
</feature>
<dbReference type="GO" id="GO:0003924">
    <property type="term" value="F:GTPase activity"/>
    <property type="evidence" value="ECO:0007669"/>
    <property type="project" value="UniProtKB-UniRule"/>
</dbReference>
<comment type="cofactor">
    <cofactor evidence="10">
        <name>Zn(2+)</name>
        <dbReference type="ChEBI" id="CHEBI:29105"/>
    </cofactor>
    <text evidence="10">Binds 1 zinc ion per subunit.</text>
</comment>
<dbReference type="EC" id="3.6.1.-" evidence="10"/>
<evidence type="ECO:0000256" key="4">
    <source>
        <dbReference type="ARBA" id="ARBA00022730"/>
    </source>
</evidence>
<evidence type="ECO:0000256" key="3">
    <source>
        <dbReference type="ARBA" id="ARBA00022723"/>
    </source>
</evidence>
<dbReference type="PANTHER" id="PTHR32120">
    <property type="entry name" value="SMALL RIBOSOMAL SUBUNIT BIOGENESIS GTPASE RSGA"/>
    <property type="match status" value="1"/>
</dbReference>
<evidence type="ECO:0000259" key="13">
    <source>
        <dbReference type="PROSITE" id="PS51721"/>
    </source>
</evidence>
<evidence type="ECO:0000256" key="8">
    <source>
        <dbReference type="ARBA" id="ARBA00022884"/>
    </source>
</evidence>
<keyword evidence="2 10" id="KW-0690">Ribosome biogenesis</keyword>
<feature type="domain" description="EngC GTPase" evidence="12">
    <location>
        <begin position="211"/>
        <end position="361"/>
    </location>
</feature>
<dbReference type="AlphaFoldDB" id="A0A842I507"/>
<feature type="compositionally biased region" description="Polar residues" evidence="11">
    <location>
        <begin position="7"/>
        <end position="16"/>
    </location>
</feature>
<evidence type="ECO:0000256" key="2">
    <source>
        <dbReference type="ARBA" id="ARBA00022517"/>
    </source>
</evidence>
<proteinExistence type="inferred from homology"/>
<reference evidence="14 15" key="1">
    <citation type="journal article" date="2017" name="Int. J. Syst. Evol. Microbiol.">
        <title>Gemmobacter straminiformis sp. nov., isolated from an artificial fountain.</title>
        <authorList>
            <person name="Kang J.Y."/>
            <person name="Kim M.J."/>
            <person name="Chun J."/>
            <person name="Son K.P."/>
            <person name="Jahng K.Y."/>
        </authorList>
    </citation>
    <scope>NUCLEOTIDE SEQUENCE [LARGE SCALE GENOMIC DNA]</scope>
    <source>
        <strain evidence="14 15">CAM-8</strain>
    </source>
</reference>
<feature type="region of interest" description="Disordered" evidence="11">
    <location>
        <begin position="1"/>
        <end position="90"/>
    </location>
</feature>
<feature type="binding site" evidence="10">
    <location>
        <position position="393"/>
    </location>
    <ligand>
        <name>Zn(2+)</name>
        <dbReference type="ChEBI" id="CHEBI:29105"/>
    </ligand>
</feature>
<evidence type="ECO:0000256" key="6">
    <source>
        <dbReference type="ARBA" id="ARBA00022801"/>
    </source>
</evidence>
<dbReference type="CDD" id="cd01854">
    <property type="entry name" value="YjeQ_EngC"/>
    <property type="match status" value="1"/>
</dbReference>
<organism evidence="14 15">
    <name type="scientific">Paragemmobacter straminiformis</name>
    <dbReference type="NCBI Taxonomy" id="2045119"/>
    <lineage>
        <taxon>Bacteria</taxon>
        <taxon>Pseudomonadati</taxon>
        <taxon>Pseudomonadota</taxon>
        <taxon>Alphaproteobacteria</taxon>
        <taxon>Rhodobacterales</taxon>
        <taxon>Paracoccaceae</taxon>
        <taxon>Paragemmobacter</taxon>
    </lineage>
</organism>
<name>A0A842I507_9RHOB</name>
<dbReference type="PROSITE" id="PS50936">
    <property type="entry name" value="ENGC_GTPASE"/>
    <property type="match status" value="1"/>
</dbReference>
<dbReference type="SUPFAM" id="SSF52540">
    <property type="entry name" value="P-loop containing nucleoside triphosphate hydrolases"/>
    <property type="match status" value="1"/>
</dbReference>
<feature type="binding site" evidence="10">
    <location>
        <position position="386"/>
    </location>
    <ligand>
        <name>Zn(2+)</name>
        <dbReference type="ChEBI" id="CHEBI:29105"/>
    </ligand>
</feature>
<dbReference type="InterPro" id="IPR004881">
    <property type="entry name" value="Ribosome_biogen_GTPase_RsgA"/>
</dbReference>
<evidence type="ECO:0000256" key="9">
    <source>
        <dbReference type="ARBA" id="ARBA00023134"/>
    </source>
</evidence>
<keyword evidence="15" id="KW-1185">Reference proteome</keyword>
<evidence type="ECO:0000256" key="11">
    <source>
        <dbReference type="SAM" id="MobiDB-lite"/>
    </source>
</evidence>
<dbReference type="Gene3D" id="1.10.40.50">
    <property type="entry name" value="Probable gtpase engc, domain 3"/>
    <property type="match status" value="1"/>
</dbReference>
<feature type="compositionally biased region" description="Low complexity" evidence="11">
    <location>
        <begin position="40"/>
        <end position="51"/>
    </location>
</feature>
<evidence type="ECO:0000256" key="7">
    <source>
        <dbReference type="ARBA" id="ARBA00022833"/>
    </source>
</evidence>
<gene>
    <name evidence="10 14" type="primary">rsgA</name>
    <name evidence="14" type="ORF">H7F16_04410</name>
</gene>
<feature type="binding site" evidence="10">
    <location>
        <position position="399"/>
    </location>
    <ligand>
        <name>Zn(2+)</name>
        <dbReference type="ChEBI" id="CHEBI:29105"/>
    </ligand>
</feature>
<evidence type="ECO:0000313" key="15">
    <source>
        <dbReference type="Proteomes" id="UP000555411"/>
    </source>
</evidence>
<keyword evidence="7 10" id="KW-0862">Zinc</keyword>
<accession>A0A842I507</accession>
<dbReference type="HAMAP" id="MF_01820">
    <property type="entry name" value="GTPase_RsgA"/>
    <property type="match status" value="1"/>
</dbReference>
<keyword evidence="8 10" id="KW-0694">RNA-binding</keyword>
<feature type="compositionally biased region" description="Basic and acidic residues" evidence="11">
    <location>
        <begin position="438"/>
        <end position="448"/>
    </location>
</feature>
<feature type="domain" description="CP-type G" evidence="13">
    <location>
        <begin position="205"/>
        <end position="363"/>
    </location>
</feature>
<dbReference type="Gene3D" id="3.40.50.300">
    <property type="entry name" value="P-loop containing nucleotide triphosphate hydrolases"/>
    <property type="match status" value="1"/>
</dbReference>
<dbReference type="GO" id="GO:0042274">
    <property type="term" value="P:ribosomal small subunit biogenesis"/>
    <property type="evidence" value="ECO:0007669"/>
    <property type="project" value="UniProtKB-UniRule"/>
</dbReference>
<evidence type="ECO:0000256" key="5">
    <source>
        <dbReference type="ARBA" id="ARBA00022741"/>
    </source>
</evidence>
<feature type="binding site" evidence="10">
    <location>
        <begin position="250"/>
        <end position="253"/>
    </location>
    <ligand>
        <name>GTP</name>
        <dbReference type="ChEBI" id="CHEBI:37565"/>
    </ligand>
</feature>
<comment type="caution">
    <text evidence="14">The sequence shown here is derived from an EMBL/GenBank/DDBJ whole genome shotgun (WGS) entry which is preliminary data.</text>
</comment>
<keyword evidence="1 10" id="KW-0963">Cytoplasm</keyword>